<dbReference type="Proteomes" id="UP000288388">
    <property type="component" value="Unassembled WGS sequence"/>
</dbReference>
<dbReference type="SUPFAM" id="SSF47413">
    <property type="entry name" value="lambda repressor-like DNA-binding domains"/>
    <property type="match status" value="1"/>
</dbReference>
<comment type="caution">
    <text evidence="2">The sequence shown here is derived from an EMBL/GenBank/DDBJ whole genome shotgun (WGS) entry which is preliminary data.</text>
</comment>
<sequence>MSQDLITQIKIALVKKGKNQAWLAKQLNISTAYMSDIMNGKRSPKEKIKEIKAALDLE</sequence>
<evidence type="ECO:0000313" key="2">
    <source>
        <dbReference type="EMBL" id="RVU93687.1"/>
    </source>
</evidence>
<dbReference type="GO" id="GO:0003677">
    <property type="term" value="F:DNA binding"/>
    <property type="evidence" value="ECO:0007669"/>
    <property type="project" value="InterPro"/>
</dbReference>
<dbReference type="Gene3D" id="1.10.260.40">
    <property type="entry name" value="lambda repressor-like DNA-binding domains"/>
    <property type="match status" value="1"/>
</dbReference>
<gene>
    <name evidence="2" type="ORF">EK398_01745</name>
</gene>
<dbReference type="PROSITE" id="PS50943">
    <property type="entry name" value="HTH_CROC1"/>
    <property type="match status" value="1"/>
</dbReference>
<accession>A0A2N8PZC3</accession>
<dbReference type="RefSeq" id="WP_102871953.1">
    <property type="nucleotide sequence ID" value="NZ_CAKOCJ010000044.1"/>
</dbReference>
<feature type="domain" description="HTH cro/C1-type" evidence="1">
    <location>
        <begin position="9"/>
        <end position="56"/>
    </location>
</feature>
<evidence type="ECO:0000313" key="3">
    <source>
        <dbReference type="Proteomes" id="UP000288388"/>
    </source>
</evidence>
<dbReference type="CDD" id="cd00093">
    <property type="entry name" value="HTH_XRE"/>
    <property type="match status" value="1"/>
</dbReference>
<proteinExistence type="predicted"/>
<organism evidence="2 3">
    <name type="scientific">Enterococcus avium</name>
    <name type="common">Streptococcus avium</name>
    <dbReference type="NCBI Taxonomy" id="33945"/>
    <lineage>
        <taxon>Bacteria</taxon>
        <taxon>Bacillati</taxon>
        <taxon>Bacillota</taxon>
        <taxon>Bacilli</taxon>
        <taxon>Lactobacillales</taxon>
        <taxon>Enterococcaceae</taxon>
        <taxon>Enterococcus</taxon>
    </lineage>
</organism>
<dbReference type="InterPro" id="IPR001387">
    <property type="entry name" value="Cro/C1-type_HTH"/>
</dbReference>
<dbReference type="EMBL" id="RYZS01000001">
    <property type="protein sequence ID" value="RVU93687.1"/>
    <property type="molecule type" value="Genomic_DNA"/>
</dbReference>
<dbReference type="AlphaFoldDB" id="A0A2N8PZC3"/>
<evidence type="ECO:0000259" key="1">
    <source>
        <dbReference type="PROSITE" id="PS50943"/>
    </source>
</evidence>
<dbReference type="InterPro" id="IPR010982">
    <property type="entry name" value="Lambda_DNA-bd_dom_sf"/>
</dbReference>
<protein>
    <submittedName>
        <fullName evidence="2">XRE family transcriptional regulator</fullName>
    </submittedName>
</protein>
<name>A0A2N8PZC3_ENTAV</name>
<reference evidence="2 3" key="1">
    <citation type="submission" date="2018-12" db="EMBL/GenBank/DDBJ databases">
        <title>A novel vanA-carrying plasmid in a clinical isolate of Enterococcus avium.</title>
        <authorList>
            <person name="Bernasconi O.J."/>
            <person name="Luzzaro F."/>
            <person name="Endimiani A."/>
        </authorList>
    </citation>
    <scope>NUCLEOTIDE SEQUENCE [LARGE SCALE GENOMIC DNA]</scope>
    <source>
        <strain evidence="2 3">LC0559/18</strain>
    </source>
</reference>